<dbReference type="InterPro" id="IPR004437">
    <property type="entry name" value="ParB/RepB/Spo0J"/>
</dbReference>
<dbReference type="FunFam" id="1.10.10.2830:FF:000001">
    <property type="entry name" value="Chromosome partitioning protein ParB"/>
    <property type="match status" value="1"/>
</dbReference>
<feature type="compositionally biased region" description="Low complexity" evidence="4">
    <location>
        <begin position="234"/>
        <end position="255"/>
    </location>
</feature>
<keyword evidence="2" id="KW-0159">Chromosome partition</keyword>
<dbReference type="InterPro" id="IPR036086">
    <property type="entry name" value="ParB/Sulfiredoxin_sf"/>
</dbReference>
<evidence type="ECO:0000256" key="4">
    <source>
        <dbReference type="SAM" id="MobiDB-lite"/>
    </source>
</evidence>
<dbReference type="GO" id="GO:0007059">
    <property type="term" value="P:chromosome segregation"/>
    <property type="evidence" value="ECO:0007669"/>
    <property type="project" value="UniProtKB-KW"/>
</dbReference>
<dbReference type="OrthoDB" id="9802051at2"/>
<feature type="region of interest" description="Disordered" evidence="4">
    <location>
        <begin position="1"/>
        <end position="53"/>
    </location>
</feature>
<dbReference type="RefSeq" id="WP_145192174.1">
    <property type="nucleotide sequence ID" value="NZ_CP036290.1"/>
</dbReference>
<proteinExistence type="inferred from homology"/>
<dbReference type="AlphaFoldDB" id="A0A518D576"/>
<evidence type="ECO:0000256" key="1">
    <source>
        <dbReference type="ARBA" id="ARBA00006295"/>
    </source>
</evidence>
<dbReference type="InterPro" id="IPR003115">
    <property type="entry name" value="ParB_N"/>
</dbReference>
<evidence type="ECO:0000256" key="2">
    <source>
        <dbReference type="ARBA" id="ARBA00022829"/>
    </source>
</evidence>
<dbReference type="InterPro" id="IPR041468">
    <property type="entry name" value="HTH_ParB/Spo0J"/>
</dbReference>
<dbReference type="PANTHER" id="PTHR33375">
    <property type="entry name" value="CHROMOSOME-PARTITIONING PROTEIN PARB-RELATED"/>
    <property type="match status" value="1"/>
</dbReference>
<feature type="region of interest" description="Disordered" evidence="4">
    <location>
        <begin position="228"/>
        <end position="257"/>
    </location>
</feature>
<reference evidence="6 7" key="1">
    <citation type="submission" date="2019-02" db="EMBL/GenBank/DDBJ databases">
        <title>Deep-cultivation of Planctomycetes and their phenomic and genomic characterization uncovers novel biology.</title>
        <authorList>
            <person name="Wiegand S."/>
            <person name="Jogler M."/>
            <person name="Boedeker C."/>
            <person name="Pinto D."/>
            <person name="Vollmers J."/>
            <person name="Rivas-Marin E."/>
            <person name="Kohn T."/>
            <person name="Peeters S.H."/>
            <person name="Heuer A."/>
            <person name="Rast P."/>
            <person name="Oberbeckmann S."/>
            <person name="Bunk B."/>
            <person name="Jeske O."/>
            <person name="Meyerdierks A."/>
            <person name="Storesund J.E."/>
            <person name="Kallscheuer N."/>
            <person name="Luecker S."/>
            <person name="Lage O.M."/>
            <person name="Pohl T."/>
            <person name="Merkel B.J."/>
            <person name="Hornburger P."/>
            <person name="Mueller R.-W."/>
            <person name="Bruemmer F."/>
            <person name="Labrenz M."/>
            <person name="Spormann A.M."/>
            <person name="Op den Camp H."/>
            <person name="Overmann J."/>
            <person name="Amann R."/>
            <person name="Jetten M.S.M."/>
            <person name="Mascher T."/>
            <person name="Medema M.H."/>
            <person name="Devos D.P."/>
            <person name="Kaster A.-K."/>
            <person name="Ovreas L."/>
            <person name="Rohde M."/>
            <person name="Galperin M.Y."/>
            <person name="Jogler C."/>
        </authorList>
    </citation>
    <scope>NUCLEOTIDE SEQUENCE [LARGE SCALE GENOMIC DNA]</scope>
    <source>
        <strain evidence="6 7">Pla163</strain>
    </source>
</reference>
<name>A0A518D576_9BACT</name>
<evidence type="ECO:0000256" key="3">
    <source>
        <dbReference type="ARBA" id="ARBA00023125"/>
    </source>
</evidence>
<dbReference type="Gene3D" id="3.90.1530.30">
    <property type="match status" value="1"/>
</dbReference>
<keyword evidence="7" id="KW-1185">Reference proteome</keyword>
<dbReference type="PANTHER" id="PTHR33375:SF1">
    <property type="entry name" value="CHROMOSOME-PARTITIONING PROTEIN PARB-RELATED"/>
    <property type="match status" value="1"/>
</dbReference>
<dbReference type="NCBIfam" id="TIGR00180">
    <property type="entry name" value="parB_part"/>
    <property type="match status" value="1"/>
</dbReference>
<evidence type="ECO:0000313" key="7">
    <source>
        <dbReference type="Proteomes" id="UP000319342"/>
    </source>
</evidence>
<dbReference type="EMBL" id="CP036290">
    <property type="protein sequence ID" value="QDU86614.1"/>
    <property type="molecule type" value="Genomic_DNA"/>
</dbReference>
<dbReference type="CDD" id="cd16393">
    <property type="entry name" value="SPO0J_N"/>
    <property type="match status" value="1"/>
</dbReference>
<dbReference type="FunFam" id="3.90.1530.30:FF:000001">
    <property type="entry name" value="Chromosome partitioning protein ParB"/>
    <property type="match status" value="1"/>
</dbReference>
<dbReference type="GO" id="GO:0003677">
    <property type="term" value="F:DNA binding"/>
    <property type="evidence" value="ECO:0007669"/>
    <property type="project" value="UniProtKB-KW"/>
</dbReference>
<accession>A0A518D576</accession>
<dbReference type="InterPro" id="IPR050336">
    <property type="entry name" value="Chromosome_partition/occlusion"/>
</dbReference>
<evidence type="ECO:0000313" key="6">
    <source>
        <dbReference type="EMBL" id="QDU86614.1"/>
    </source>
</evidence>
<dbReference type="SUPFAM" id="SSF110849">
    <property type="entry name" value="ParB/Sulfiredoxin"/>
    <property type="match status" value="1"/>
</dbReference>
<comment type="similarity">
    <text evidence="1">Belongs to the ParB family.</text>
</comment>
<evidence type="ECO:0000259" key="5">
    <source>
        <dbReference type="SMART" id="SM00470"/>
    </source>
</evidence>
<dbReference type="Pfam" id="PF02195">
    <property type="entry name" value="ParB_N"/>
    <property type="match status" value="1"/>
</dbReference>
<keyword evidence="3" id="KW-0238">DNA-binding</keyword>
<dbReference type="GO" id="GO:0005694">
    <property type="term" value="C:chromosome"/>
    <property type="evidence" value="ECO:0007669"/>
    <property type="project" value="TreeGrafter"/>
</dbReference>
<sequence length="316" mass="34700">MEKRLGRGLGSLLGNRPSGVQPSSPAHQEPIGSRSEIELDEIRPNPFQPRQVFDPNGLQELRASIQNHGILQPVVVRPSENGFELVSGERRWRAARLAGLTAIPAVVREGVSDDDMLELAMVENLQRRDLDPIERALGYQSMLDRLGLTQDEVARRVGLQRATVANHVRLLDLEDAIQVAVSASRISMGHARALLALPAGEQRLELARAIEREGLSVREVERRVKDAKVGTSDSASIETSPAPTSAPSTTNDAPPRAMEPWARGLEERIKNATGTRVEIRNRSTADGGIEGQVVLHYYDRKQLEALIERLAPDVAL</sequence>
<dbReference type="Gene3D" id="1.10.10.2830">
    <property type="match status" value="1"/>
</dbReference>
<dbReference type="SMART" id="SM00470">
    <property type="entry name" value="ParB"/>
    <property type="match status" value="1"/>
</dbReference>
<dbReference type="SUPFAM" id="SSF109709">
    <property type="entry name" value="KorB DNA-binding domain-like"/>
    <property type="match status" value="1"/>
</dbReference>
<dbReference type="Proteomes" id="UP000319342">
    <property type="component" value="Chromosome"/>
</dbReference>
<dbReference type="Pfam" id="PF17762">
    <property type="entry name" value="HTH_ParB"/>
    <property type="match status" value="1"/>
</dbReference>
<protein>
    <submittedName>
        <fullName evidence="6">Chromosome-partitioning protein Spo0J</fullName>
    </submittedName>
</protein>
<feature type="domain" description="ParB-like N-terminal" evidence="5">
    <location>
        <begin position="35"/>
        <end position="125"/>
    </location>
</feature>
<organism evidence="6 7">
    <name type="scientific">Rohdeia mirabilis</name>
    <dbReference type="NCBI Taxonomy" id="2528008"/>
    <lineage>
        <taxon>Bacteria</taxon>
        <taxon>Pseudomonadati</taxon>
        <taxon>Planctomycetota</taxon>
        <taxon>Planctomycetia</taxon>
        <taxon>Planctomycetia incertae sedis</taxon>
        <taxon>Rohdeia</taxon>
    </lineage>
</organism>
<gene>
    <name evidence="6" type="primary">spo0C</name>
    <name evidence="6" type="ORF">Pla163_37650</name>
</gene>